<evidence type="ECO:0000313" key="17">
    <source>
        <dbReference type="Proteomes" id="UP000667349"/>
    </source>
</evidence>
<keyword evidence="10" id="KW-0460">Magnesium</keyword>
<sequence length="283" mass="33055">MLVTQLNGNALGIPLVQSYRRVLLRGIHYSAGDWLVMIRGIYRNFNNIMHKMTTFAEKDYGIVQVTQLQEAALQERCILVDKLDKPVGEATKQACHEINTEGCVPLHRAFSVFLFNSKKELLLQKRSNSKITFPNCYTNTCCSHPLAEIPNEIEEEDAIGIRRAAIRRLSYELGIPSDEIKPSDLFYLTRIHYQASSNNRWGEHEIDYILFLQRDDLTINPNPDEVSEIQWVSRSEIENFMKTIPLMTPWFRMIYNFKLLHWWDNLHALTKMQDHQNIILLMD</sequence>
<dbReference type="PANTHER" id="PTHR10885">
    <property type="entry name" value="ISOPENTENYL-DIPHOSPHATE DELTA-ISOMERASE"/>
    <property type="match status" value="1"/>
</dbReference>
<keyword evidence="9" id="KW-0152">Cholesterol biosynthesis</keyword>
<feature type="non-terminal residue" evidence="16">
    <location>
        <position position="1"/>
    </location>
</feature>
<evidence type="ECO:0000313" key="16">
    <source>
        <dbReference type="EMBL" id="KAG5314331.1"/>
    </source>
</evidence>
<comment type="similarity">
    <text evidence="5">Belongs to the IPP isomerase type 1 family.</text>
</comment>
<dbReference type="InterPro" id="IPR015797">
    <property type="entry name" value="NUDIX_hydrolase-like_dom_sf"/>
</dbReference>
<accession>A0A836JJP7</accession>
<comment type="cofactor">
    <cofactor evidence="2">
        <name>Mg(2+)</name>
        <dbReference type="ChEBI" id="CHEBI:18420"/>
    </cofactor>
</comment>
<dbReference type="FunFam" id="3.90.79.10:FF:000012">
    <property type="entry name" value="Isopentenyl-diphosphate Delta-isomerase 1"/>
    <property type="match status" value="1"/>
</dbReference>
<dbReference type="InterPro" id="IPR000086">
    <property type="entry name" value="NUDIX_hydrolase_dom"/>
</dbReference>
<proteinExistence type="inferred from homology"/>
<dbReference type="InterPro" id="IPR011876">
    <property type="entry name" value="IsopentenylPP_isomerase_typ1"/>
</dbReference>
<keyword evidence="11" id="KW-0752">Steroid biosynthesis</keyword>
<evidence type="ECO:0000256" key="1">
    <source>
        <dbReference type="ARBA" id="ARBA00000374"/>
    </source>
</evidence>
<dbReference type="EMBL" id="JAANHZ010000196">
    <property type="protein sequence ID" value="KAG5314331.1"/>
    <property type="molecule type" value="Genomic_DNA"/>
</dbReference>
<evidence type="ECO:0000256" key="13">
    <source>
        <dbReference type="ARBA" id="ARBA00023229"/>
    </source>
</evidence>
<name>A0A836JJP7_9HYME</name>
<comment type="pathway">
    <text evidence="4">Isoprenoid biosynthesis; dimethylallyl diphosphate biosynthesis; dimethylallyl diphosphate from isopentenyl diphosphate: step 1/1.</text>
</comment>
<evidence type="ECO:0000256" key="2">
    <source>
        <dbReference type="ARBA" id="ARBA00001946"/>
    </source>
</evidence>
<keyword evidence="17" id="KW-1185">Reference proteome</keyword>
<keyword evidence="8" id="KW-0479">Metal-binding</keyword>
<keyword evidence="13" id="KW-0414">Isoprene biosynthesis</keyword>
<reference evidence="16" key="1">
    <citation type="submission" date="2020-02" db="EMBL/GenBank/DDBJ databases">
        <title>Relaxed selection underlies rapid genomic changes in the transitions from sociality to social parasitism in ants.</title>
        <authorList>
            <person name="Bi X."/>
        </authorList>
    </citation>
    <scope>NUCLEOTIDE SEQUENCE</scope>
    <source>
        <strain evidence="16">BGI-DK2013a</strain>
        <tissue evidence="16">Whole body</tissue>
    </source>
</reference>
<evidence type="ECO:0000256" key="4">
    <source>
        <dbReference type="ARBA" id="ARBA00004826"/>
    </source>
</evidence>
<evidence type="ECO:0000256" key="10">
    <source>
        <dbReference type="ARBA" id="ARBA00022842"/>
    </source>
</evidence>
<dbReference type="GO" id="GO:0006695">
    <property type="term" value="P:cholesterol biosynthetic process"/>
    <property type="evidence" value="ECO:0007669"/>
    <property type="project" value="UniProtKB-KW"/>
</dbReference>
<dbReference type="GO" id="GO:0009240">
    <property type="term" value="P:isopentenyl diphosphate biosynthetic process"/>
    <property type="evidence" value="ECO:0007669"/>
    <property type="project" value="TreeGrafter"/>
</dbReference>
<comment type="caution">
    <text evidence="16">The sequence shown here is derived from an EMBL/GenBank/DDBJ whole genome shotgun (WGS) entry which is preliminary data.</text>
</comment>
<dbReference type="NCBIfam" id="TIGR02150">
    <property type="entry name" value="IPP_isom_1"/>
    <property type="match status" value="1"/>
</dbReference>
<evidence type="ECO:0000256" key="14">
    <source>
        <dbReference type="ARBA" id="ARBA00023235"/>
    </source>
</evidence>
<organism evidence="16 17">
    <name type="scientific">Acromyrmex insinuator</name>
    <dbReference type="NCBI Taxonomy" id="230686"/>
    <lineage>
        <taxon>Eukaryota</taxon>
        <taxon>Metazoa</taxon>
        <taxon>Ecdysozoa</taxon>
        <taxon>Arthropoda</taxon>
        <taxon>Hexapoda</taxon>
        <taxon>Insecta</taxon>
        <taxon>Pterygota</taxon>
        <taxon>Neoptera</taxon>
        <taxon>Endopterygota</taxon>
        <taxon>Hymenoptera</taxon>
        <taxon>Apocrita</taxon>
        <taxon>Aculeata</taxon>
        <taxon>Formicoidea</taxon>
        <taxon>Formicidae</taxon>
        <taxon>Myrmicinae</taxon>
        <taxon>Acromyrmex</taxon>
    </lineage>
</organism>
<keyword evidence="9" id="KW-0756">Sterol biosynthesis</keyword>
<keyword evidence="14 16" id="KW-0413">Isomerase</keyword>
<evidence type="ECO:0000256" key="7">
    <source>
        <dbReference type="ARBA" id="ARBA00022516"/>
    </source>
</evidence>
<dbReference type="GO" id="GO:0005737">
    <property type="term" value="C:cytoplasm"/>
    <property type="evidence" value="ECO:0007669"/>
    <property type="project" value="TreeGrafter"/>
</dbReference>
<dbReference type="SUPFAM" id="SSF55811">
    <property type="entry name" value="Nudix"/>
    <property type="match status" value="1"/>
</dbReference>
<dbReference type="UniPathway" id="UPA00059">
    <property type="reaction ID" value="UER00104"/>
</dbReference>
<feature type="non-terminal residue" evidence="16">
    <location>
        <position position="283"/>
    </location>
</feature>
<feature type="domain" description="Nudix hydrolase" evidence="15">
    <location>
        <begin position="105"/>
        <end position="253"/>
    </location>
</feature>
<gene>
    <name evidence="16" type="primary">Idi1</name>
    <name evidence="16" type="ORF">G6Z75_0013279</name>
</gene>
<dbReference type="Gene3D" id="3.90.79.10">
    <property type="entry name" value="Nucleoside Triphosphate Pyrophosphohydrolase"/>
    <property type="match status" value="1"/>
</dbReference>
<dbReference type="EC" id="5.3.3.2" evidence="6"/>
<dbReference type="GO" id="GO:0050992">
    <property type="term" value="P:dimethylallyl diphosphate biosynthetic process"/>
    <property type="evidence" value="ECO:0007669"/>
    <property type="project" value="UniProtKB-UniPathway"/>
</dbReference>
<evidence type="ECO:0000259" key="15">
    <source>
        <dbReference type="PROSITE" id="PS51462"/>
    </source>
</evidence>
<evidence type="ECO:0000256" key="9">
    <source>
        <dbReference type="ARBA" id="ARBA00022778"/>
    </source>
</evidence>
<dbReference type="Proteomes" id="UP000667349">
    <property type="component" value="Unassembled WGS sequence"/>
</dbReference>
<keyword evidence="12" id="KW-0443">Lipid metabolism</keyword>
<dbReference type="PANTHER" id="PTHR10885:SF0">
    <property type="entry name" value="ISOPENTENYL-DIPHOSPHATE DELTA-ISOMERASE"/>
    <property type="match status" value="1"/>
</dbReference>
<comment type="function">
    <text evidence="3">Catalyzes the 1,3-allylic rearrangement of the homoallylic substrate isopentenyl (IPP) to its highly electrophilic allylic isomer, dimethylallyl diphosphate (DMAPP).</text>
</comment>
<dbReference type="CDD" id="cd02885">
    <property type="entry name" value="NUDIX_IPP_Isomerase"/>
    <property type="match status" value="1"/>
</dbReference>
<keyword evidence="9" id="KW-0153">Cholesterol metabolism</keyword>
<dbReference type="GO" id="GO:0046872">
    <property type="term" value="F:metal ion binding"/>
    <property type="evidence" value="ECO:0007669"/>
    <property type="project" value="UniProtKB-KW"/>
</dbReference>
<evidence type="ECO:0000256" key="3">
    <source>
        <dbReference type="ARBA" id="ARBA00003951"/>
    </source>
</evidence>
<evidence type="ECO:0000256" key="8">
    <source>
        <dbReference type="ARBA" id="ARBA00022723"/>
    </source>
</evidence>
<keyword evidence="9" id="KW-1207">Sterol metabolism</keyword>
<dbReference type="Pfam" id="PF00293">
    <property type="entry name" value="NUDIX"/>
    <property type="match status" value="1"/>
</dbReference>
<keyword evidence="7" id="KW-0444">Lipid biosynthesis</keyword>
<dbReference type="GO" id="GO:0004452">
    <property type="term" value="F:isopentenyl-diphosphate delta-isomerase activity"/>
    <property type="evidence" value="ECO:0007669"/>
    <property type="project" value="UniProtKB-EC"/>
</dbReference>
<protein>
    <recommendedName>
        <fullName evidence="6">isopentenyl-diphosphate Delta-isomerase</fullName>
        <ecNumber evidence="6">5.3.3.2</ecNumber>
    </recommendedName>
</protein>
<dbReference type="PROSITE" id="PS51462">
    <property type="entry name" value="NUDIX"/>
    <property type="match status" value="1"/>
</dbReference>
<keyword evidence="9" id="KW-0753">Steroid metabolism</keyword>
<dbReference type="AlphaFoldDB" id="A0A836JJP7"/>
<evidence type="ECO:0000256" key="11">
    <source>
        <dbReference type="ARBA" id="ARBA00022955"/>
    </source>
</evidence>
<comment type="catalytic activity">
    <reaction evidence="1">
        <text>isopentenyl diphosphate = dimethylallyl diphosphate</text>
        <dbReference type="Rhea" id="RHEA:23284"/>
        <dbReference type="ChEBI" id="CHEBI:57623"/>
        <dbReference type="ChEBI" id="CHEBI:128769"/>
        <dbReference type="EC" id="5.3.3.2"/>
    </reaction>
</comment>
<evidence type="ECO:0000256" key="5">
    <source>
        <dbReference type="ARBA" id="ARBA00007579"/>
    </source>
</evidence>
<evidence type="ECO:0000256" key="6">
    <source>
        <dbReference type="ARBA" id="ARBA00012057"/>
    </source>
</evidence>
<evidence type="ECO:0000256" key="12">
    <source>
        <dbReference type="ARBA" id="ARBA00023098"/>
    </source>
</evidence>